<feature type="signal peptide" evidence="1">
    <location>
        <begin position="1"/>
        <end position="26"/>
    </location>
</feature>
<dbReference type="Proteomes" id="UP001054889">
    <property type="component" value="Unassembled WGS sequence"/>
</dbReference>
<comment type="caution">
    <text evidence="2">The sequence shown here is derived from an EMBL/GenBank/DDBJ whole genome shotgun (WGS) entry which is preliminary data.</text>
</comment>
<accession>A0AAV5BYS6</accession>
<keyword evidence="1" id="KW-0732">Signal</keyword>
<proteinExistence type="predicted"/>
<reference evidence="2" key="2">
    <citation type="submission" date="2021-12" db="EMBL/GenBank/DDBJ databases">
        <title>Resequencing data analysis of finger millet.</title>
        <authorList>
            <person name="Hatakeyama M."/>
            <person name="Aluri S."/>
            <person name="Balachadran M.T."/>
            <person name="Sivarajan S.R."/>
            <person name="Poveda L."/>
            <person name="Shimizu-Inatsugi R."/>
            <person name="Schlapbach R."/>
            <person name="Sreeman S.M."/>
            <person name="Shimizu K.K."/>
        </authorList>
    </citation>
    <scope>NUCLEOTIDE SEQUENCE</scope>
</reference>
<sequence length="88" mass="9566">MRSQKTWLIFLLISLLLGDLATVSFARRVAELDVVAHGDSSASPPAKGLMFAKPACSPASPRHPDDGYKNMRVVSKRMVPQGPNPLHN</sequence>
<dbReference type="AlphaFoldDB" id="A0AAV5BYS6"/>
<evidence type="ECO:0000313" key="2">
    <source>
        <dbReference type="EMBL" id="GJM91142.1"/>
    </source>
</evidence>
<reference evidence="2" key="1">
    <citation type="journal article" date="2018" name="DNA Res.">
        <title>Multiple hybrid de novo genome assembly of finger millet, an orphan allotetraploid crop.</title>
        <authorList>
            <person name="Hatakeyama M."/>
            <person name="Aluri S."/>
            <person name="Balachadran M.T."/>
            <person name="Sivarajan S.R."/>
            <person name="Patrignani A."/>
            <person name="Gruter S."/>
            <person name="Poveda L."/>
            <person name="Shimizu-Inatsugi R."/>
            <person name="Baeten J."/>
            <person name="Francoijs K.J."/>
            <person name="Nataraja K.N."/>
            <person name="Reddy Y.A.N."/>
            <person name="Phadnis S."/>
            <person name="Ravikumar R.L."/>
            <person name="Schlapbach R."/>
            <person name="Sreeman S.M."/>
            <person name="Shimizu K.K."/>
        </authorList>
    </citation>
    <scope>NUCLEOTIDE SEQUENCE</scope>
</reference>
<name>A0AAV5BYS6_ELECO</name>
<evidence type="ECO:0000256" key="1">
    <source>
        <dbReference type="SAM" id="SignalP"/>
    </source>
</evidence>
<protein>
    <submittedName>
        <fullName evidence="2">Uncharacterized protein</fullName>
    </submittedName>
</protein>
<keyword evidence="3" id="KW-1185">Reference proteome</keyword>
<dbReference type="EMBL" id="BQKI01000003">
    <property type="protein sequence ID" value="GJM91142.1"/>
    <property type="molecule type" value="Genomic_DNA"/>
</dbReference>
<feature type="chain" id="PRO_5043585185" evidence="1">
    <location>
        <begin position="27"/>
        <end position="88"/>
    </location>
</feature>
<gene>
    <name evidence="2" type="primary">ga07489</name>
    <name evidence="2" type="ORF">PR202_ga07489</name>
</gene>
<evidence type="ECO:0000313" key="3">
    <source>
        <dbReference type="Proteomes" id="UP001054889"/>
    </source>
</evidence>
<organism evidence="2 3">
    <name type="scientific">Eleusine coracana subsp. coracana</name>
    <dbReference type="NCBI Taxonomy" id="191504"/>
    <lineage>
        <taxon>Eukaryota</taxon>
        <taxon>Viridiplantae</taxon>
        <taxon>Streptophyta</taxon>
        <taxon>Embryophyta</taxon>
        <taxon>Tracheophyta</taxon>
        <taxon>Spermatophyta</taxon>
        <taxon>Magnoliopsida</taxon>
        <taxon>Liliopsida</taxon>
        <taxon>Poales</taxon>
        <taxon>Poaceae</taxon>
        <taxon>PACMAD clade</taxon>
        <taxon>Chloridoideae</taxon>
        <taxon>Cynodonteae</taxon>
        <taxon>Eleusininae</taxon>
        <taxon>Eleusine</taxon>
    </lineage>
</organism>